<name>A0ABU9BSW0_9BURK</name>
<dbReference type="RefSeq" id="WP_341427295.1">
    <property type="nucleotide sequence ID" value="NZ_JBBUTG010000012.1"/>
</dbReference>
<keyword evidence="1" id="KW-0808">Transferase</keyword>
<evidence type="ECO:0000259" key="3">
    <source>
        <dbReference type="PROSITE" id="PS51186"/>
    </source>
</evidence>
<dbReference type="Proteomes" id="UP001371218">
    <property type="component" value="Unassembled WGS sequence"/>
</dbReference>
<dbReference type="Gene3D" id="3.40.630.30">
    <property type="match status" value="1"/>
</dbReference>
<accession>A0ABU9BSW0</accession>
<dbReference type="InterPro" id="IPR000182">
    <property type="entry name" value="GNAT_dom"/>
</dbReference>
<dbReference type="PROSITE" id="PS51186">
    <property type="entry name" value="GNAT"/>
    <property type="match status" value="1"/>
</dbReference>
<dbReference type="PANTHER" id="PTHR43877">
    <property type="entry name" value="AMINOALKYLPHOSPHONATE N-ACETYLTRANSFERASE-RELATED-RELATED"/>
    <property type="match status" value="1"/>
</dbReference>
<organism evidence="4 5">
    <name type="scientific">Ideonella lacteola</name>
    <dbReference type="NCBI Taxonomy" id="2984193"/>
    <lineage>
        <taxon>Bacteria</taxon>
        <taxon>Pseudomonadati</taxon>
        <taxon>Pseudomonadota</taxon>
        <taxon>Betaproteobacteria</taxon>
        <taxon>Burkholderiales</taxon>
        <taxon>Sphaerotilaceae</taxon>
        <taxon>Ideonella</taxon>
    </lineage>
</organism>
<evidence type="ECO:0000313" key="5">
    <source>
        <dbReference type="Proteomes" id="UP001371218"/>
    </source>
</evidence>
<dbReference type="InterPro" id="IPR016181">
    <property type="entry name" value="Acyl_CoA_acyltransferase"/>
</dbReference>
<feature type="domain" description="N-acetyltransferase" evidence="3">
    <location>
        <begin position="7"/>
        <end position="176"/>
    </location>
</feature>
<dbReference type="Pfam" id="PF00583">
    <property type="entry name" value="Acetyltransf_1"/>
    <property type="match status" value="1"/>
</dbReference>
<evidence type="ECO:0000313" key="4">
    <source>
        <dbReference type="EMBL" id="MEK8032881.1"/>
    </source>
</evidence>
<gene>
    <name evidence="4" type="ORF">AACH06_18835</name>
</gene>
<dbReference type="CDD" id="cd04301">
    <property type="entry name" value="NAT_SF"/>
    <property type="match status" value="1"/>
</dbReference>
<dbReference type="InterPro" id="IPR050832">
    <property type="entry name" value="Bact_Acetyltransf"/>
</dbReference>
<sequence length="176" mass="19373">MSATREFLIRSGEAGDAHRLAVLATQVWLHTYAVDGISDLTAHYILSEITPEKYAQALAEPSVHFLVAEREGCLIGFAKVRLTTPCPSDGVATSAELQTLYVQEHYIGRGLGRRLLQAAEALAREHSEPRLWLTVNAKNQRALRFYARVGYAKVGTAYFVLGDERHENHVLVGGAA</sequence>
<evidence type="ECO:0000256" key="2">
    <source>
        <dbReference type="ARBA" id="ARBA00023315"/>
    </source>
</evidence>
<keyword evidence="2" id="KW-0012">Acyltransferase</keyword>
<reference evidence="4 5" key="1">
    <citation type="submission" date="2024-04" db="EMBL/GenBank/DDBJ databases">
        <title>Novel species of the genus Ideonella isolated from streams.</title>
        <authorList>
            <person name="Lu H."/>
        </authorList>
    </citation>
    <scope>NUCLEOTIDE SEQUENCE [LARGE SCALE GENOMIC DNA]</scope>
    <source>
        <strain evidence="4 5">DXS29W</strain>
    </source>
</reference>
<evidence type="ECO:0000256" key="1">
    <source>
        <dbReference type="ARBA" id="ARBA00022679"/>
    </source>
</evidence>
<proteinExistence type="predicted"/>
<comment type="caution">
    <text evidence="4">The sequence shown here is derived from an EMBL/GenBank/DDBJ whole genome shotgun (WGS) entry which is preliminary data.</text>
</comment>
<dbReference type="PANTHER" id="PTHR43877:SF1">
    <property type="entry name" value="ACETYLTRANSFERASE"/>
    <property type="match status" value="1"/>
</dbReference>
<dbReference type="SUPFAM" id="SSF55729">
    <property type="entry name" value="Acyl-CoA N-acyltransferases (Nat)"/>
    <property type="match status" value="1"/>
</dbReference>
<dbReference type="EMBL" id="JBBUTG010000012">
    <property type="protein sequence ID" value="MEK8032881.1"/>
    <property type="molecule type" value="Genomic_DNA"/>
</dbReference>
<keyword evidence="5" id="KW-1185">Reference proteome</keyword>
<protein>
    <submittedName>
        <fullName evidence="4">GNAT family N-acetyltransferase</fullName>
    </submittedName>
</protein>